<dbReference type="InterPro" id="IPR017482">
    <property type="entry name" value="Lambda-type_endonuclease"/>
</dbReference>
<evidence type="ECO:0000256" key="1">
    <source>
        <dbReference type="SAM" id="MobiDB-lite"/>
    </source>
</evidence>
<dbReference type="PANTHER" id="PTHR46609">
    <property type="entry name" value="EXONUCLEASE, PHAGE-TYPE/RECB, C-TERMINAL DOMAIN-CONTAINING PROTEIN"/>
    <property type="match status" value="1"/>
</dbReference>
<accession>A0A2I0J5W8</accession>
<dbReference type="InterPro" id="IPR011335">
    <property type="entry name" value="Restrct_endonuc-II-like"/>
</dbReference>
<feature type="region of interest" description="Disordered" evidence="1">
    <location>
        <begin position="332"/>
        <end position="356"/>
    </location>
</feature>
<feature type="domain" description="YqaJ viral recombinase" evidence="2">
    <location>
        <begin position="72"/>
        <end position="211"/>
    </location>
</feature>
<reference evidence="3 4" key="1">
    <citation type="submission" date="2017-11" db="EMBL/GenBank/DDBJ databases">
        <title>De-novo sequencing of pomegranate (Punica granatum L.) genome.</title>
        <authorList>
            <person name="Akparov Z."/>
            <person name="Amiraslanov A."/>
            <person name="Hajiyeva S."/>
            <person name="Abbasov M."/>
            <person name="Kaur K."/>
            <person name="Hamwieh A."/>
            <person name="Solovyev V."/>
            <person name="Salamov A."/>
            <person name="Braich B."/>
            <person name="Kosarev P."/>
            <person name="Mahmoud A."/>
            <person name="Hajiyev E."/>
            <person name="Babayeva S."/>
            <person name="Izzatullayeva V."/>
            <person name="Mammadov A."/>
            <person name="Mammadov A."/>
            <person name="Sharifova S."/>
            <person name="Ojaghi J."/>
            <person name="Eynullazada K."/>
            <person name="Bayramov B."/>
            <person name="Abdulazimova A."/>
            <person name="Shahmuradov I."/>
        </authorList>
    </citation>
    <scope>NUCLEOTIDE SEQUENCE [LARGE SCALE GENOMIC DNA]</scope>
    <source>
        <strain evidence="4">cv. AG2017</strain>
        <tissue evidence="3">Leaf</tissue>
    </source>
</reference>
<dbReference type="Gene3D" id="3.90.320.10">
    <property type="match status" value="1"/>
</dbReference>
<dbReference type="InterPro" id="IPR051703">
    <property type="entry name" value="NF-kappa-B_Signaling_Reg"/>
</dbReference>
<dbReference type="Pfam" id="PF09588">
    <property type="entry name" value="YqaJ"/>
    <property type="match status" value="1"/>
</dbReference>
<dbReference type="NCBIfam" id="TIGR03033">
    <property type="entry name" value="phage_rel_nuc"/>
    <property type="match status" value="1"/>
</dbReference>
<name>A0A2I0J5W8_PUNGR</name>
<dbReference type="CDD" id="cd22343">
    <property type="entry name" value="PDDEXK_lambda_exonuclease-like"/>
    <property type="match status" value="1"/>
</dbReference>
<evidence type="ECO:0000313" key="4">
    <source>
        <dbReference type="Proteomes" id="UP000233551"/>
    </source>
</evidence>
<dbReference type="STRING" id="22663.A0A2I0J5W8"/>
<proteinExistence type="predicted"/>
<comment type="caution">
    <text evidence="3">The sequence shown here is derived from an EMBL/GenBank/DDBJ whole genome shotgun (WGS) entry which is preliminary data.</text>
</comment>
<keyword evidence="4" id="KW-1185">Reference proteome</keyword>
<dbReference type="AlphaFoldDB" id="A0A2I0J5W8"/>
<protein>
    <recommendedName>
        <fullName evidence="2">YqaJ viral recombinase domain-containing protein</fullName>
    </recommendedName>
</protein>
<dbReference type="InterPro" id="IPR011604">
    <property type="entry name" value="PDDEXK-like_dom_sf"/>
</dbReference>
<evidence type="ECO:0000313" key="3">
    <source>
        <dbReference type="EMBL" id="PKI51443.1"/>
    </source>
</evidence>
<dbReference type="GO" id="GO:0006281">
    <property type="term" value="P:DNA repair"/>
    <property type="evidence" value="ECO:0007669"/>
    <property type="project" value="UniProtKB-ARBA"/>
</dbReference>
<dbReference type="InterPro" id="IPR019080">
    <property type="entry name" value="YqaJ_viral_recombinase"/>
</dbReference>
<gene>
    <name evidence="3" type="ORF">CRG98_028154</name>
</gene>
<dbReference type="SUPFAM" id="SSF52980">
    <property type="entry name" value="Restriction endonuclease-like"/>
    <property type="match status" value="1"/>
</dbReference>
<dbReference type="EMBL" id="PGOL01002008">
    <property type="protein sequence ID" value="PKI51443.1"/>
    <property type="molecule type" value="Genomic_DNA"/>
</dbReference>
<dbReference type="PANTHER" id="PTHR46609:SF6">
    <property type="entry name" value="EXONUCLEASE, PHAGE-TYPE_RECB, C-TERMINAL DOMAIN-CONTAINING PROTEIN-RELATED"/>
    <property type="match status" value="1"/>
</dbReference>
<organism evidence="3 4">
    <name type="scientific">Punica granatum</name>
    <name type="common">Pomegranate</name>
    <dbReference type="NCBI Taxonomy" id="22663"/>
    <lineage>
        <taxon>Eukaryota</taxon>
        <taxon>Viridiplantae</taxon>
        <taxon>Streptophyta</taxon>
        <taxon>Embryophyta</taxon>
        <taxon>Tracheophyta</taxon>
        <taxon>Spermatophyta</taxon>
        <taxon>Magnoliopsida</taxon>
        <taxon>eudicotyledons</taxon>
        <taxon>Gunneridae</taxon>
        <taxon>Pentapetalae</taxon>
        <taxon>rosids</taxon>
        <taxon>malvids</taxon>
        <taxon>Myrtales</taxon>
        <taxon>Lythraceae</taxon>
        <taxon>Punica</taxon>
    </lineage>
</organism>
<sequence>MAKSCFSRFQSISHRVASPLSKSQRRALRSSRSLSSLSPPLPPASSLILRPPSSLVLAARFIPSDAPQRSDEWFALRRDKLTTSTFSTALGFWKGTRRFELWKEKVFEPDSQTAEAAQMRAMEWGVLNEAAAIERYISITGREVSSLGFATHSEERFEWLGASPDGLLGCFPGGGILEVKCPFNKGKPETALPWSTLPFYYMPQVQGQMEIMDRDWVDLYCWTINGSTVFRVYRERGYWDLIYGILREFWWENVVPARETLLMGRDEEAVNLYKPSSTHKQTGLVIFRSAKMASEAKLLCREIAGHVEFYRREGKEILVANRMDSGLSWADQWDYNNDPPPRSSDDDSKKGKGSKVKKVKLIKWVKDLCKKPANK</sequence>
<evidence type="ECO:0000259" key="2">
    <source>
        <dbReference type="Pfam" id="PF09588"/>
    </source>
</evidence>
<dbReference type="Proteomes" id="UP000233551">
    <property type="component" value="Unassembled WGS sequence"/>
</dbReference>